<protein>
    <submittedName>
        <fullName evidence="2">Uncharacterized protein</fullName>
    </submittedName>
</protein>
<organism evidence="2 3">
    <name type="scientific">Ferrimonas pelagia</name>
    <dbReference type="NCBI Taxonomy" id="1177826"/>
    <lineage>
        <taxon>Bacteria</taxon>
        <taxon>Pseudomonadati</taxon>
        <taxon>Pseudomonadota</taxon>
        <taxon>Gammaproteobacteria</taxon>
        <taxon>Alteromonadales</taxon>
        <taxon>Ferrimonadaceae</taxon>
        <taxon>Ferrimonas</taxon>
    </lineage>
</organism>
<sequence length="52" mass="5871">MTELVLEISPALFSTPMMATVVSMMMTAGVALWVFIGHEYVQLENAPRLWEK</sequence>
<proteinExistence type="predicted"/>
<reference evidence="3" key="1">
    <citation type="journal article" date="2019" name="Int. J. Syst. Evol. Microbiol.">
        <title>The Global Catalogue of Microorganisms (GCM) 10K type strain sequencing project: providing services to taxonomists for standard genome sequencing and annotation.</title>
        <authorList>
            <consortium name="The Broad Institute Genomics Platform"/>
            <consortium name="The Broad Institute Genome Sequencing Center for Infectious Disease"/>
            <person name="Wu L."/>
            <person name="Ma J."/>
        </authorList>
    </citation>
    <scope>NUCLEOTIDE SEQUENCE [LARGE SCALE GENOMIC DNA]</scope>
    <source>
        <strain evidence="3">JCM 18401</strain>
    </source>
</reference>
<evidence type="ECO:0000256" key="1">
    <source>
        <dbReference type="SAM" id="Phobius"/>
    </source>
</evidence>
<dbReference type="Proteomes" id="UP001499988">
    <property type="component" value="Unassembled WGS sequence"/>
</dbReference>
<keyword evidence="3" id="KW-1185">Reference proteome</keyword>
<comment type="caution">
    <text evidence="2">The sequence shown here is derived from an EMBL/GenBank/DDBJ whole genome shotgun (WGS) entry which is preliminary data.</text>
</comment>
<keyword evidence="1" id="KW-0472">Membrane</keyword>
<name>A0ABP9EJR2_9GAMM</name>
<accession>A0ABP9EJR2</accession>
<dbReference type="EMBL" id="BAABJZ010000014">
    <property type="protein sequence ID" value="GAA4878911.1"/>
    <property type="molecule type" value="Genomic_DNA"/>
</dbReference>
<keyword evidence="1" id="KW-1133">Transmembrane helix</keyword>
<feature type="transmembrane region" description="Helical" evidence="1">
    <location>
        <begin position="12"/>
        <end position="36"/>
    </location>
</feature>
<keyword evidence="1" id="KW-0812">Transmembrane</keyword>
<dbReference type="RefSeq" id="WP_345334182.1">
    <property type="nucleotide sequence ID" value="NZ_BAABJZ010000014.1"/>
</dbReference>
<evidence type="ECO:0000313" key="3">
    <source>
        <dbReference type="Proteomes" id="UP001499988"/>
    </source>
</evidence>
<evidence type="ECO:0000313" key="2">
    <source>
        <dbReference type="EMBL" id="GAA4878911.1"/>
    </source>
</evidence>
<gene>
    <name evidence="2" type="ORF">GCM10023333_10850</name>
</gene>